<sequence length="83" mass="9569">LYRCKGTKVNPFSGIREISKFWENIDNTFKEFWKVPDGIFWICGKRAYTLLPERWAGCCTLGLIQPGFFLLPLEKGDELGVPL</sequence>
<reference evidence="1" key="1">
    <citation type="submission" date="2019-09" db="EMBL/GenBank/DDBJ databases">
        <title>Bird 10,000 Genomes (B10K) Project - Family phase.</title>
        <authorList>
            <person name="Zhang G."/>
        </authorList>
    </citation>
    <scope>NUCLEOTIDE SEQUENCE</scope>
    <source>
        <strain evidence="1">B10K-DU-001-09</strain>
        <tissue evidence="1">Muscle</tissue>
    </source>
</reference>
<dbReference type="OrthoDB" id="9950230at2759"/>
<comment type="caution">
    <text evidence="1">The sequence shown here is derived from an EMBL/GenBank/DDBJ whole genome shotgun (WGS) entry which is preliminary data.</text>
</comment>
<protein>
    <submittedName>
        <fullName evidence="1">ENR1 protein</fullName>
    </submittedName>
</protein>
<feature type="non-terminal residue" evidence="1">
    <location>
        <position position="1"/>
    </location>
</feature>
<name>A0A851MSC2_9DEND</name>
<evidence type="ECO:0000313" key="2">
    <source>
        <dbReference type="Proteomes" id="UP000614027"/>
    </source>
</evidence>
<dbReference type="Proteomes" id="UP000614027">
    <property type="component" value="Unassembled WGS sequence"/>
</dbReference>
<gene>
    <name evidence="1" type="primary">Erv31_3</name>
    <name evidence="1" type="ORF">CAMPRO_R15971</name>
</gene>
<organism evidence="1 2">
    <name type="scientific">Campylorhamphus procurvoides</name>
    <dbReference type="NCBI Taxonomy" id="190295"/>
    <lineage>
        <taxon>Eukaryota</taxon>
        <taxon>Metazoa</taxon>
        <taxon>Chordata</taxon>
        <taxon>Craniata</taxon>
        <taxon>Vertebrata</taxon>
        <taxon>Euteleostomi</taxon>
        <taxon>Archelosauria</taxon>
        <taxon>Archosauria</taxon>
        <taxon>Dinosauria</taxon>
        <taxon>Saurischia</taxon>
        <taxon>Theropoda</taxon>
        <taxon>Coelurosauria</taxon>
        <taxon>Aves</taxon>
        <taxon>Neognathae</taxon>
        <taxon>Neoaves</taxon>
        <taxon>Telluraves</taxon>
        <taxon>Australaves</taxon>
        <taxon>Passeriformes</taxon>
        <taxon>Dendrocolaptidae</taxon>
        <taxon>Campylorhamphus</taxon>
    </lineage>
</organism>
<proteinExistence type="predicted"/>
<evidence type="ECO:0000313" key="1">
    <source>
        <dbReference type="EMBL" id="NXC33106.1"/>
    </source>
</evidence>
<feature type="non-terminal residue" evidence="1">
    <location>
        <position position="83"/>
    </location>
</feature>
<keyword evidence="2" id="KW-1185">Reference proteome</keyword>
<dbReference type="AlphaFoldDB" id="A0A851MSC2"/>
<accession>A0A851MSC2</accession>
<dbReference type="EMBL" id="WBMV01006560">
    <property type="protein sequence ID" value="NXC33106.1"/>
    <property type="molecule type" value="Genomic_DNA"/>
</dbReference>